<dbReference type="SMART" id="SM00135">
    <property type="entry name" value="LY"/>
    <property type="match status" value="5"/>
</dbReference>
<feature type="domain" description="EGF-like" evidence="15">
    <location>
        <begin position="1170"/>
        <end position="1213"/>
    </location>
</feature>
<feature type="domain" description="EGF-like" evidence="15">
    <location>
        <begin position="1072"/>
        <end position="1113"/>
    </location>
</feature>
<dbReference type="CDD" id="cd00255">
    <property type="entry name" value="nidG2"/>
    <property type="match status" value="1"/>
</dbReference>
<feature type="domain" description="EGF-like" evidence="15">
    <location>
        <begin position="1217"/>
        <end position="1260"/>
    </location>
</feature>
<dbReference type="SUPFAM" id="SSF63825">
    <property type="entry name" value="YWTD domain"/>
    <property type="match status" value="1"/>
</dbReference>
<dbReference type="PROSITE" id="PS50993">
    <property type="entry name" value="NIDOGEN_G2"/>
    <property type="match status" value="1"/>
</dbReference>
<evidence type="ECO:0000256" key="4">
    <source>
        <dbReference type="ARBA" id="ARBA00022536"/>
    </source>
</evidence>
<dbReference type="SUPFAM" id="SSF54511">
    <property type="entry name" value="GFP-like"/>
    <property type="match status" value="1"/>
</dbReference>
<feature type="region of interest" description="Disordered" evidence="14">
    <location>
        <begin position="707"/>
        <end position="742"/>
    </location>
</feature>
<feature type="domain" description="EGF-like" evidence="15">
    <location>
        <begin position="1301"/>
        <end position="1342"/>
    </location>
</feature>
<dbReference type="SMART" id="SM00539">
    <property type="entry name" value="NIDO"/>
    <property type="match status" value="1"/>
</dbReference>
<keyword evidence="2" id="KW-0964">Secreted</keyword>
<evidence type="ECO:0000256" key="2">
    <source>
        <dbReference type="ARBA" id="ARBA00022525"/>
    </source>
</evidence>
<evidence type="ECO:0000313" key="19">
    <source>
        <dbReference type="Proteomes" id="UP001303046"/>
    </source>
</evidence>
<comment type="subcellular location">
    <subcellularLocation>
        <location evidence="1">Secreted</location>
        <location evidence="1">Extracellular space</location>
        <location evidence="1">Extracellular matrix</location>
        <location evidence="1">Basement membrane</location>
    </subcellularLocation>
</comment>
<feature type="region of interest" description="Disordered" evidence="14">
    <location>
        <begin position="862"/>
        <end position="885"/>
    </location>
</feature>
<feature type="repeat" description="LDL-receptor class B" evidence="13">
    <location>
        <begin position="1478"/>
        <end position="1522"/>
    </location>
</feature>
<accession>A0ABR1E4U9</accession>
<dbReference type="SMART" id="SM00682">
    <property type="entry name" value="G2F"/>
    <property type="match status" value="1"/>
</dbReference>
<evidence type="ECO:0000256" key="3">
    <source>
        <dbReference type="ARBA" id="ARBA00022530"/>
    </source>
</evidence>
<feature type="domain" description="EGF-like" evidence="15">
    <location>
        <begin position="796"/>
        <end position="836"/>
    </location>
</feature>
<dbReference type="PROSITE" id="PS50026">
    <property type="entry name" value="EGF_3"/>
    <property type="match status" value="9"/>
</dbReference>
<feature type="disulfide bond" evidence="12">
    <location>
        <begin position="1030"/>
        <end position="1047"/>
    </location>
</feature>
<feature type="domain" description="Nidogen G2 beta-barrel" evidence="16">
    <location>
        <begin position="492"/>
        <end position="717"/>
    </location>
</feature>
<keyword evidence="3" id="KW-0272">Extracellular matrix</keyword>
<evidence type="ECO:0000256" key="1">
    <source>
        <dbReference type="ARBA" id="ARBA00004302"/>
    </source>
</evidence>
<evidence type="ECO:0000256" key="13">
    <source>
        <dbReference type="PROSITE-ProRule" id="PRU00461"/>
    </source>
</evidence>
<evidence type="ECO:0000259" key="15">
    <source>
        <dbReference type="PROSITE" id="PS50026"/>
    </source>
</evidence>
<keyword evidence="9" id="KW-0130">Cell adhesion</keyword>
<feature type="domain" description="EGF-like" evidence="15">
    <location>
        <begin position="1020"/>
        <end position="1061"/>
    </location>
</feature>
<dbReference type="Proteomes" id="UP001303046">
    <property type="component" value="Unassembled WGS sequence"/>
</dbReference>
<feature type="repeat" description="LDL-receptor class B" evidence="13">
    <location>
        <begin position="1435"/>
        <end position="1477"/>
    </location>
</feature>
<dbReference type="Gene3D" id="2.10.25.10">
    <property type="entry name" value="Laminin"/>
    <property type="match status" value="9"/>
</dbReference>
<dbReference type="PROSITE" id="PS01187">
    <property type="entry name" value="EGF_CA"/>
    <property type="match status" value="1"/>
</dbReference>
<keyword evidence="19" id="KW-1185">Reference proteome</keyword>
<dbReference type="Gene3D" id="2.40.155.10">
    <property type="entry name" value="Green fluorescent protein"/>
    <property type="match status" value="1"/>
</dbReference>
<sequence>METARHDLEPTVTSLAAIQAASNGQQRLEGIMRLKLLLLSSIPLIWTQTQLLDYGERAGDQSLDFSDGQHAVAIDVPMVYMETPYSELYISPNGIVGFGERLPDGVAPLQKLNRSAIATFYAPASEGIIYYRSTSSDQRLLRRLTDYIHKTFADSSDFQTLQAMIVTWDGIQNKEQDGGATFQLALASDGMITYALMQFLKLPWSASGGIYAQSGFTMPDGRYQSNTNSGGPDVKELVGLSNNPEGTSFIFRVSGSAIEDPRENAEDYEYTNYDQTDYDGDERKPPADCPVDPYSDRCPDGCNILTDERMCSKCVCAEPPADDVEGVTEEAVQRLPKPAHPLRPETAEEKGAHREGHDKRNEEEERRREHERQQHQQQLEERRREYERQLQEQERRREHERQQVEQQQREHGDESVHEQQEAERREHERKMQQQRAEEESGQQQKPTPTTCAAAGEEACNVNAGCRDYAGGFCCECRTGYYGNGKECLKKGDPQRISGSFEGVINGMSIPRTDLHTFITGTDGNAYTAVSKIPSDLGSPFLLLNPIGSIMGWLFADVQSSTAYNGFQLTGGLFNRTVTLHIGDRYQVSIRQKFSGRDIYHYFKATVFVSGTLPDIAPGAEVQFPDYEEEYRREKPGVVRSYTGMDIILREGGETKTIRMTVDQLIQFDECPHRTFDKDNNVVLHVKRVHVTYDASEGIVRYGSRNYAKPGSVSSTNREQIQPAQHSHFDRRQHGQAQQQAQNPVELNRDLCAEGRHVCTLPNMRCRPVDPSYRCECLPGYQAKRNESSPLGWNCQDLNECERGDHTCDHYAVCHNTDGSFTCQCRPGYTGDGHHCSTFHGDETSMESGFTTMDAIELTLPRGEPEQQPQSQHPKGIKPTVFRRKPPSYGLSDQLIPVLRDFLGTCTNHQQCHQWGECAFVDGSPHGQCKCRGWYVGDGVDHCGPPQEQRHEEPRLNANIPMRGGQPCGQHVCDVNAECMPSPSGGSECVCKAGYHGNGISCESLSDDEEEVKTQVPEETVGKVCRAHEECSEHGSCSYSRTLGYYHCTCTKPYVGNGVECTLKHEGAQEREEQQGCDRLRNCDQNAQCVYDSHNRIYRCECYEGYAGDGKTCVQIHTGRQQWEGGEKQPQQCRDSTDCHQNGHCVVAGTQGYICECLPGYRGDGVRQCAVADQCNPTDRSSCHQNAECVYGEAERAYVCKCVRGFTGDGVRCVPHARPQTCREEPRLCHANAQCVYNHNENTFICVCKPGAVGDGYQKCDIQETPRCSNCSTHAHCSQTHAGGWQCKCNAGYQGNGHVCAAMTSCLDDRSLCDPHAECVPGEGGHYVCNCLYGYRGNGRTCTPDSQPRDETLLVSRGMAIFQRGVNPETPGKQLIVIPHHIAVGLDYDCKEDRIIWSDISGHSIRSASLNGTDHKSFYAADLNSPEGVAVDWSSRNVYYADSLKDEIGVASLDGKYQKALVTEGLVNPRALALDLHNRHLYYTDWHRENPVIGRVDMDGQNNRIFLNDDIHLPNGIAILPNRRELCWVDAGNHRLSCIGLDGNNRRVVFAPLQHPFGLTHNNEARFYWTDWKDNRIHSVGIYGDGYASFPISLGGSGKVYGILSVPKHCTGPNTACSVNNGGCPYLCLPGQEEVRCECPSNVAVKGC</sequence>
<dbReference type="Gene3D" id="2.120.10.30">
    <property type="entry name" value="TolB, C-terminal domain"/>
    <property type="match status" value="1"/>
</dbReference>
<dbReference type="InterPro" id="IPR049883">
    <property type="entry name" value="NOTCH1_EGF-like"/>
</dbReference>
<feature type="domain" description="EGF-like" evidence="15">
    <location>
        <begin position="1128"/>
        <end position="1169"/>
    </location>
</feature>
<keyword evidence="10 12" id="KW-1015">Disulfide bond</keyword>
<dbReference type="CDD" id="cd00053">
    <property type="entry name" value="EGF"/>
    <property type="match status" value="1"/>
</dbReference>
<comment type="caution">
    <text evidence="18">The sequence shown here is derived from an EMBL/GenBank/DDBJ whole genome shotgun (WGS) entry which is preliminary data.</text>
</comment>
<feature type="domain" description="EGF-like" evidence="15">
    <location>
        <begin position="747"/>
        <end position="786"/>
    </location>
</feature>
<keyword evidence="7" id="KW-0106">Calcium</keyword>
<evidence type="ECO:0008006" key="20">
    <source>
        <dbReference type="Google" id="ProtNLM"/>
    </source>
</evidence>
<dbReference type="InterPro" id="IPR011042">
    <property type="entry name" value="6-blade_b-propeller_TolB-like"/>
</dbReference>
<feature type="region of interest" description="Disordered" evidence="14">
    <location>
        <begin position="327"/>
        <end position="449"/>
    </location>
</feature>
<dbReference type="SUPFAM" id="SSF57196">
    <property type="entry name" value="EGF/Laminin"/>
    <property type="match status" value="2"/>
</dbReference>
<evidence type="ECO:0000256" key="10">
    <source>
        <dbReference type="ARBA" id="ARBA00023157"/>
    </source>
</evidence>
<dbReference type="SMART" id="SM00179">
    <property type="entry name" value="EGF_CA"/>
    <property type="match status" value="4"/>
</dbReference>
<comment type="caution">
    <text evidence="12">Lacks conserved residue(s) required for the propagation of feature annotation.</text>
</comment>
<feature type="disulfide bond" evidence="12">
    <location>
        <begin position="1182"/>
        <end position="1199"/>
    </location>
</feature>
<dbReference type="Pfam" id="PF07645">
    <property type="entry name" value="EGF_CA"/>
    <property type="match status" value="2"/>
</dbReference>
<reference evidence="18 19" key="1">
    <citation type="submission" date="2023-08" db="EMBL/GenBank/DDBJ databases">
        <title>A Necator americanus chromosomal reference genome.</title>
        <authorList>
            <person name="Ilik V."/>
            <person name="Petrzelkova K.J."/>
            <person name="Pardy F."/>
            <person name="Fuh T."/>
            <person name="Niatou-Singa F.S."/>
            <person name="Gouil Q."/>
            <person name="Baker L."/>
            <person name="Ritchie M.E."/>
            <person name="Jex A.R."/>
            <person name="Gazzola D."/>
            <person name="Li H."/>
            <person name="Toshio Fujiwara R."/>
            <person name="Zhan B."/>
            <person name="Aroian R.V."/>
            <person name="Pafco B."/>
            <person name="Schwarz E.M."/>
        </authorList>
    </citation>
    <scope>NUCLEOTIDE SEQUENCE [LARGE SCALE GENOMIC DNA]</scope>
    <source>
        <strain evidence="18 19">Aroian</strain>
        <tissue evidence="18">Whole animal</tissue>
    </source>
</reference>
<evidence type="ECO:0000256" key="14">
    <source>
        <dbReference type="SAM" id="MobiDB-lite"/>
    </source>
</evidence>
<feature type="compositionally biased region" description="Basic and acidic residues" evidence="14">
    <location>
        <begin position="342"/>
        <end position="438"/>
    </location>
</feature>
<dbReference type="Pfam" id="PF06119">
    <property type="entry name" value="NIDO"/>
    <property type="match status" value="1"/>
</dbReference>
<dbReference type="CDD" id="cd00054">
    <property type="entry name" value="EGF_CA"/>
    <property type="match status" value="1"/>
</dbReference>
<feature type="domain" description="EGF-like" evidence="15">
    <location>
        <begin position="963"/>
        <end position="1002"/>
    </location>
</feature>
<proteinExistence type="predicted"/>
<dbReference type="InterPro" id="IPR018097">
    <property type="entry name" value="EGF_Ca-bd_CS"/>
</dbReference>
<feature type="region of interest" description="Disordered" evidence="14">
    <location>
        <begin position="260"/>
        <end position="295"/>
    </location>
</feature>
<dbReference type="PROSITE" id="PS51120">
    <property type="entry name" value="LDLRB"/>
    <property type="match status" value="3"/>
</dbReference>
<feature type="domain" description="NIDO" evidence="17">
    <location>
        <begin position="115"/>
        <end position="256"/>
    </location>
</feature>
<dbReference type="InterPro" id="IPR050778">
    <property type="entry name" value="Cueball_EGF_LRP_Nidogen"/>
</dbReference>
<keyword evidence="8" id="KW-0084">Basement membrane</keyword>
<name>A0ABR1E4U9_NECAM</name>
<dbReference type="InterPro" id="IPR001881">
    <property type="entry name" value="EGF-like_Ca-bd_dom"/>
</dbReference>
<evidence type="ECO:0000256" key="5">
    <source>
        <dbReference type="ARBA" id="ARBA00022729"/>
    </source>
</evidence>
<evidence type="ECO:0000313" key="18">
    <source>
        <dbReference type="EMBL" id="KAK6756776.1"/>
    </source>
</evidence>
<feature type="disulfide bond" evidence="12">
    <location>
        <begin position="1082"/>
        <end position="1099"/>
    </location>
</feature>
<evidence type="ECO:0000256" key="9">
    <source>
        <dbReference type="ARBA" id="ARBA00022889"/>
    </source>
</evidence>
<evidence type="ECO:0000259" key="16">
    <source>
        <dbReference type="PROSITE" id="PS50993"/>
    </source>
</evidence>
<evidence type="ECO:0000256" key="8">
    <source>
        <dbReference type="ARBA" id="ARBA00022869"/>
    </source>
</evidence>
<dbReference type="Pfam" id="PF07474">
    <property type="entry name" value="G2F"/>
    <property type="match status" value="1"/>
</dbReference>
<dbReference type="PROSITE" id="PS01186">
    <property type="entry name" value="EGF_2"/>
    <property type="match status" value="8"/>
</dbReference>
<keyword evidence="6" id="KW-0677">Repeat</keyword>
<organism evidence="18 19">
    <name type="scientific">Necator americanus</name>
    <name type="common">Human hookworm</name>
    <dbReference type="NCBI Taxonomy" id="51031"/>
    <lineage>
        <taxon>Eukaryota</taxon>
        <taxon>Metazoa</taxon>
        <taxon>Ecdysozoa</taxon>
        <taxon>Nematoda</taxon>
        <taxon>Chromadorea</taxon>
        <taxon>Rhabditida</taxon>
        <taxon>Rhabditina</taxon>
        <taxon>Rhabditomorpha</taxon>
        <taxon>Strongyloidea</taxon>
        <taxon>Ancylostomatidae</taxon>
        <taxon>Bunostominae</taxon>
        <taxon>Necator</taxon>
    </lineage>
</organism>
<feature type="disulfide bond" evidence="12">
    <location>
        <begin position="1228"/>
        <end position="1245"/>
    </location>
</feature>
<keyword evidence="4 12" id="KW-0245">EGF-like domain</keyword>
<evidence type="ECO:0000259" key="17">
    <source>
        <dbReference type="PROSITE" id="PS51220"/>
    </source>
</evidence>
<gene>
    <name evidence="18" type="primary">Necator_chrV.g19708</name>
    <name evidence="18" type="ORF">RB195_014916</name>
</gene>
<dbReference type="Pfam" id="PF12947">
    <property type="entry name" value="EGF_3"/>
    <property type="match status" value="1"/>
</dbReference>
<dbReference type="InterPro" id="IPR009017">
    <property type="entry name" value="GFP"/>
</dbReference>
<keyword evidence="5" id="KW-0732">Signal</keyword>
<dbReference type="Pfam" id="PF00058">
    <property type="entry name" value="Ldl_recept_b"/>
    <property type="match status" value="3"/>
</dbReference>
<dbReference type="EMBL" id="JAVFWL010000005">
    <property type="protein sequence ID" value="KAK6756776.1"/>
    <property type="molecule type" value="Genomic_DNA"/>
</dbReference>
<protein>
    <recommendedName>
        <fullName evidence="20">EGF-like domain protein</fullName>
    </recommendedName>
</protein>
<evidence type="ECO:0000256" key="6">
    <source>
        <dbReference type="ARBA" id="ARBA00022737"/>
    </source>
</evidence>
<feature type="compositionally biased region" description="Polar residues" evidence="14">
    <location>
        <begin position="711"/>
        <end position="724"/>
    </location>
</feature>
<dbReference type="PANTHER" id="PTHR46513:SF13">
    <property type="entry name" value="EGF-LIKE DOMAIN-CONTAINING PROTEIN"/>
    <property type="match status" value="1"/>
</dbReference>
<dbReference type="PROSITE" id="PS51220">
    <property type="entry name" value="NIDO"/>
    <property type="match status" value="1"/>
</dbReference>
<dbReference type="PANTHER" id="PTHR46513">
    <property type="entry name" value="VITELLOGENIN RECEPTOR-LIKE PROTEIN-RELATED-RELATED"/>
    <property type="match status" value="1"/>
</dbReference>
<dbReference type="InterPro" id="IPR000152">
    <property type="entry name" value="EGF-type_Asp/Asn_hydroxyl_site"/>
</dbReference>
<keyword evidence="11" id="KW-0325">Glycoprotein</keyword>
<dbReference type="InterPro" id="IPR000033">
    <property type="entry name" value="LDLR_classB_rpt"/>
</dbReference>
<feature type="repeat" description="LDL-receptor class B" evidence="13">
    <location>
        <begin position="1392"/>
        <end position="1434"/>
    </location>
</feature>
<evidence type="ECO:0000256" key="7">
    <source>
        <dbReference type="ARBA" id="ARBA00022837"/>
    </source>
</evidence>
<dbReference type="InterPro" id="IPR006605">
    <property type="entry name" value="G2_nidogen/fibulin_G2F"/>
</dbReference>
<dbReference type="InterPro" id="IPR003886">
    <property type="entry name" value="NIDO_dom"/>
</dbReference>
<evidence type="ECO:0000256" key="11">
    <source>
        <dbReference type="ARBA" id="ARBA00023180"/>
    </source>
</evidence>
<dbReference type="InterPro" id="IPR024731">
    <property type="entry name" value="NELL2-like_EGF"/>
</dbReference>
<dbReference type="InterPro" id="IPR000742">
    <property type="entry name" value="EGF"/>
</dbReference>
<dbReference type="PROSITE" id="PS00010">
    <property type="entry name" value="ASX_HYDROXYL"/>
    <property type="match status" value="1"/>
</dbReference>
<evidence type="ECO:0000256" key="12">
    <source>
        <dbReference type="PROSITE-ProRule" id="PRU00076"/>
    </source>
</evidence>
<dbReference type="SMART" id="SM00181">
    <property type="entry name" value="EGF"/>
    <property type="match status" value="12"/>
</dbReference>